<comment type="caution">
    <text evidence="2">The sequence shown here is derived from an EMBL/GenBank/DDBJ whole genome shotgun (WGS) entry which is preliminary data.</text>
</comment>
<dbReference type="AlphaFoldDB" id="A0A1B8ZMZ2"/>
<dbReference type="OrthoDB" id="1274049at2"/>
<dbReference type="Proteomes" id="UP000093432">
    <property type="component" value="Unassembled WGS sequence"/>
</dbReference>
<proteinExistence type="predicted"/>
<feature type="region of interest" description="Disordered" evidence="1">
    <location>
        <begin position="1"/>
        <end position="28"/>
    </location>
</feature>
<evidence type="ECO:0000313" key="2">
    <source>
        <dbReference type="EMBL" id="OCA72948.1"/>
    </source>
</evidence>
<name>A0A1B8ZMZ2_9FLAO</name>
<accession>A0A1B8ZMZ2</accession>
<reference evidence="3" key="1">
    <citation type="submission" date="2016-07" db="EMBL/GenBank/DDBJ databases">
        <authorList>
            <person name="Florea S."/>
            <person name="Webb J.S."/>
            <person name="Jaromczyk J."/>
            <person name="Schardl C.L."/>
        </authorList>
    </citation>
    <scope>NUCLEOTIDE SEQUENCE [LARGE SCALE GENOMIC DNA]</scope>
    <source>
        <strain evidence="3">CC-VM-7</strain>
    </source>
</reference>
<evidence type="ECO:0000313" key="3">
    <source>
        <dbReference type="Proteomes" id="UP000093432"/>
    </source>
</evidence>
<evidence type="ECO:0000256" key="1">
    <source>
        <dbReference type="SAM" id="MobiDB-lite"/>
    </source>
</evidence>
<organism evidence="2 3">
    <name type="scientific">Chryseobacterium arthrosphaerae</name>
    <dbReference type="NCBI Taxonomy" id="651561"/>
    <lineage>
        <taxon>Bacteria</taxon>
        <taxon>Pseudomonadati</taxon>
        <taxon>Bacteroidota</taxon>
        <taxon>Flavobacteriia</taxon>
        <taxon>Flavobacteriales</taxon>
        <taxon>Weeksellaceae</taxon>
        <taxon>Chryseobacterium group</taxon>
        <taxon>Chryseobacterium</taxon>
    </lineage>
</organism>
<protein>
    <recommendedName>
        <fullName evidence="4">Bacteriocin</fullName>
    </recommendedName>
</protein>
<sequence>MNKIKRISRDNLKNLKGGGPSQPSEGTGCSYKCCSDKNPQLCSKTITVSVEQSGSVSCSSGSHVVLV</sequence>
<dbReference type="RefSeq" id="WP_065396961.1">
    <property type="nucleotide sequence ID" value="NZ_JBCNJS010000002.1"/>
</dbReference>
<evidence type="ECO:0008006" key="4">
    <source>
        <dbReference type="Google" id="ProtNLM"/>
    </source>
</evidence>
<dbReference type="EMBL" id="MAYG01000001">
    <property type="protein sequence ID" value="OCA72948.1"/>
    <property type="molecule type" value="Genomic_DNA"/>
</dbReference>
<gene>
    <name evidence="2" type="ORF">BBI00_00705</name>
</gene>